<reference evidence="17" key="3">
    <citation type="submission" date="2016-11" db="EMBL/GenBank/DDBJ databases">
        <authorList>
            <person name="Papadimitriou K."/>
        </authorList>
    </citation>
    <scope>NUCLEOTIDE SEQUENCE [LARGE SCALE GENOMIC DNA]</scope>
    <source>
        <strain evidence="17">ACA-DC 1533</strain>
    </source>
</reference>
<comment type="similarity">
    <text evidence="3 11">Belongs to the PrsA family.</text>
</comment>
<dbReference type="Gene3D" id="1.10.4030.10">
    <property type="entry name" value="Porin chaperone SurA, peptide-binding domain"/>
    <property type="match status" value="1"/>
</dbReference>
<evidence type="ECO:0000256" key="9">
    <source>
        <dbReference type="ARBA" id="ARBA00023235"/>
    </source>
</evidence>
<dbReference type="InterPro" id="IPR000297">
    <property type="entry name" value="PPIase_PpiC"/>
</dbReference>
<comment type="catalytic activity">
    <reaction evidence="1 11">
        <text>[protein]-peptidylproline (omega=180) = [protein]-peptidylproline (omega=0)</text>
        <dbReference type="Rhea" id="RHEA:16237"/>
        <dbReference type="Rhea" id="RHEA-COMP:10747"/>
        <dbReference type="Rhea" id="RHEA-COMP:10748"/>
        <dbReference type="ChEBI" id="CHEBI:83833"/>
        <dbReference type="ChEBI" id="CHEBI:83834"/>
        <dbReference type="EC" id="5.2.1.8"/>
    </reaction>
</comment>
<dbReference type="Pfam" id="PF00639">
    <property type="entry name" value="Rotamase"/>
    <property type="match status" value="1"/>
</dbReference>
<dbReference type="Proteomes" id="UP000190935">
    <property type="component" value="Chromosome I"/>
</dbReference>
<keyword evidence="4 11" id="KW-1003">Cell membrane</keyword>
<dbReference type="OrthoDB" id="14196at2"/>
<dbReference type="InterPro" id="IPR023059">
    <property type="entry name" value="Foldase_PrsA"/>
</dbReference>
<dbReference type="EC" id="5.2.1.8" evidence="11"/>
<evidence type="ECO:0000256" key="4">
    <source>
        <dbReference type="ARBA" id="ARBA00022475"/>
    </source>
</evidence>
<evidence type="ECO:0000256" key="8">
    <source>
        <dbReference type="ARBA" id="ARBA00023139"/>
    </source>
</evidence>
<dbReference type="AlphaFoldDB" id="A0A0R2K2K9"/>
<dbReference type="SUPFAM" id="SSF109998">
    <property type="entry name" value="Triger factor/SurA peptide-binding domain-like"/>
    <property type="match status" value="1"/>
</dbReference>
<protein>
    <recommendedName>
        <fullName evidence="11">Foldase protein PrsA</fullName>
        <ecNumber evidence="11">5.2.1.8</ecNumber>
    </recommendedName>
</protein>
<evidence type="ECO:0000256" key="5">
    <source>
        <dbReference type="ARBA" id="ARBA00022729"/>
    </source>
</evidence>
<dbReference type="InterPro" id="IPR046357">
    <property type="entry name" value="PPIase_dom_sf"/>
</dbReference>
<dbReference type="KEGG" id="laca:LAC1533_0958"/>
<comment type="subcellular location">
    <subcellularLocation>
        <location evidence="2 11">Cell membrane</location>
        <topology evidence="2 11">Lipid-anchor</topology>
    </subcellularLocation>
</comment>
<gene>
    <name evidence="11" type="primary">prsA</name>
    <name evidence="14" type="ORF">IV43_GL001897</name>
    <name evidence="15" type="ORF">LAC1533_0958</name>
</gene>
<feature type="domain" description="PpiC" evidence="13">
    <location>
        <begin position="135"/>
        <end position="235"/>
    </location>
</feature>
<dbReference type="InterPro" id="IPR050245">
    <property type="entry name" value="PrsA_foldase"/>
</dbReference>
<evidence type="ECO:0000313" key="14">
    <source>
        <dbReference type="EMBL" id="KRN81461.1"/>
    </source>
</evidence>
<evidence type="ECO:0000256" key="11">
    <source>
        <dbReference type="HAMAP-Rule" id="MF_01145"/>
    </source>
</evidence>
<dbReference type="STRING" id="89059.LAC1533_0958"/>
<dbReference type="GO" id="GO:0003755">
    <property type="term" value="F:peptidyl-prolyl cis-trans isomerase activity"/>
    <property type="evidence" value="ECO:0007669"/>
    <property type="project" value="UniProtKB-UniRule"/>
</dbReference>
<evidence type="ECO:0000256" key="3">
    <source>
        <dbReference type="ARBA" id="ARBA00006071"/>
    </source>
</evidence>
<dbReference type="PANTHER" id="PTHR47245">
    <property type="entry name" value="PEPTIDYLPROLYL ISOMERASE"/>
    <property type="match status" value="1"/>
</dbReference>
<reference evidence="14 16" key="1">
    <citation type="journal article" date="2015" name="Genome Announc.">
        <title>Expanding the biotechnology potential of lactobacilli through comparative genomics of 213 strains and associated genera.</title>
        <authorList>
            <person name="Sun Z."/>
            <person name="Harris H.M."/>
            <person name="McCann A."/>
            <person name="Guo C."/>
            <person name="Argimon S."/>
            <person name="Zhang W."/>
            <person name="Yang X."/>
            <person name="Jeffery I.B."/>
            <person name="Cooney J.C."/>
            <person name="Kagawa T.F."/>
            <person name="Liu W."/>
            <person name="Song Y."/>
            <person name="Salvetti E."/>
            <person name="Wrobel A."/>
            <person name="Rasinkangas P."/>
            <person name="Parkhill J."/>
            <person name="Rea M.C."/>
            <person name="O'Sullivan O."/>
            <person name="Ritari J."/>
            <person name="Douillard F.P."/>
            <person name="Paul Ross R."/>
            <person name="Yang R."/>
            <person name="Briner A.E."/>
            <person name="Felis G.E."/>
            <person name="de Vos W.M."/>
            <person name="Barrangou R."/>
            <person name="Klaenhammer T.R."/>
            <person name="Caufield P.W."/>
            <person name="Cui Y."/>
            <person name="Zhang H."/>
            <person name="O'Toole P.W."/>
        </authorList>
    </citation>
    <scope>NUCLEOTIDE SEQUENCE [LARGE SCALE GENOMIC DNA]</scope>
    <source>
        <strain evidence="14 16">DSM 15353</strain>
    </source>
</reference>
<comment type="function">
    <text evidence="11">Plays a major role in protein secretion by helping the post-translocational extracellular folding of several secreted proteins.</text>
</comment>
<dbReference type="EMBL" id="JQBK01000068">
    <property type="protein sequence ID" value="KRN81461.1"/>
    <property type="molecule type" value="Genomic_DNA"/>
</dbReference>
<evidence type="ECO:0000313" key="15">
    <source>
        <dbReference type="EMBL" id="SFV40378.1"/>
    </source>
</evidence>
<keyword evidence="5 11" id="KW-0732">Signal</keyword>
<keyword evidence="6 11" id="KW-0697">Rotamase</keyword>
<dbReference type="PATRIC" id="fig|89059.3.peg.2015"/>
<sequence length="303" mass="33727">MKKWLTGLAAIMMTFTLAACSKTVATTSGGKITESEYYDSMKKTSSGKQQLQQMILNKVLEGNYGKKVSDKKVDKQFNAAKKQYGSSFNSVLQQGGFTKSSYKDQLRSSLLLQEAVKANTKISNKDLKKQWKSYQPKVTVAHILLKNNDDGKKQAQTVIDSLNKDGSYKNFKALAKKYSTDDQTKNNGGKLPAFDNTDTSLVGGFKKAAFKLDQGKFTTEPVKTSYGYHVIYSIKNPGKGKMSDHKAELKKQILNSKMQDQTYMQKIISKELKHGKVNIKDNDLKDILADYIGTDSKSSNSAK</sequence>
<evidence type="ECO:0000256" key="7">
    <source>
        <dbReference type="ARBA" id="ARBA00023136"/>
    </source>
</evidence>
<keyword evidence="10 11" id="KW-0449">Lipoprotein</keyword>
<evidence type="ECO:0000313" key="16">
    <source>
        <dbReference type="Proteomes" id="UP000051491"/>
    </source>
</evidence>
<dbReference type="Proteomes" id="UP000051491">
    <property type="component" value="Unassembled WGS sequence"/>
</dbReference>
<dbReference type="RefSeq" id="WP_010496395.1">
    <property type="nucleotide sequence ID" value="NZ_JQBK01000068.1"/>
</dbReference>
<evidence type="ECO:0000256" key="2">
    <source>
        <dbReference type="ARBA" id="ARBA00004193"/>
    </source>
</evidence>
<dbReference type="PROSITE" id="PS51257">
    <property type="entry name" value="PROKAR_LIPOPROTEIN"/>
    <property type="match status" value="1"/>
</dbReference>
<dbReference type="HAMAP" id="MF_01145">
    <property type="entry name" value="Foldase_PrsA"/>
    <property type="match status" value="1"/>
</dbReference>
<proteinExistence type="inferred from homology"/>
<dbReference type="PANTHER" id="PTHR47245:SF1">
    <property type="entry name" value="FOLDASE PROTEIN PRSA"/>
    <property type="match status" value="1"/>
</dbReference>
<reference evidence="15" key="2">
    <citation type="submission" date="2016-11" db="EMBL/GenBank/DDBJ databases">
        <authorList>
            <person name="Jaros S."/>
            <person name="Januszkiewicz K."/>
            <person name="Wedrychowicz H."/>
        </authorList>
    </citation>
    <scope>NUCLEOTIDE SEQUENCE [LARGE SCALE GENOMIC DNA]</scope>
    <source>
        <strain evidence="15">ACA-DC 1533</strain>
    </source>
</reference>
<keyword evidence="7 11" id="KW-0472">Membrane</keyword>
<evidence type="ECO:0000256" key="10">
    <source>
        <dbReference type="ARBA" id="ARBA00023288"/>
    </source>
</evidence>
<dbReference type="NCBIfam" id="NF003356">
    <property type="entry name" value="PRK04405.1"/>
    <property type="match status" value="1"/>
</dbReference>
<dbReference type="SUPFAM" id="SSF54534">
    <property type="entry name" value="FKBP-like"/>
    <property type="match status" value="1"/>
</dbReference>
<organism evidence="14 16">
    <name type="scientific">Ligilactobacillus acidipiscis</name>
    <dbReference type="NCBI Taxonomy" id="89059"/>
    <lineage>
        <taxon>Bacteria</taxon>
        <taxon>Bacillati</taxon>
        <taxon>Bacillota</taxon>
        <taxon>Bacilli</taxon>
        <taxon>Lactobacillales</taxon>
        <taxon>Lactobacillaceae</taxon>
        <taxon>Ligilactobacillus</taxon>
    </lineage>
</organism>
<evidence type="ECO:0000313" key="17">
    <source>
        <dbReference type="Proteomes" id="UP000190935"/>
    </source>
</evidence>
<dbReference type="GeneID" id="95349061"/>
<dbReference type="EMBL" id="LT630287">
    <property type="protein sequence ID" value="SFV40378.1"/>
    <property type="molecule type" value="Genomic_DNA"/>
</dbReference>
<feature type="chain" id="PRO_5015044259" description="Foldase protein PrsA" evidence="12">
    <location>
        <begin position="19"/>
        <end position="303"/>
    </location>
</feature>
<dbReference type="GO" id="GO:0006457">
    <property type="term" value="P:protein folding"/>
    <property type="evidence" value="ECO:0007669"/>
    <property type="project" value="UniProtKB-UniRule"/>
</dbReference>
<evidence type="ECO:0000256" key="1">
    <source>
        <dbReference type="ARBA" id="ARBA00000971"/>
    </source>
</evidence>
<dbReference type="GO" id="GO:0005886">
    <property type="term" value="C:plasma membrane"/>
    <property type="evidence" value="ECO:0007669"/>
    <property type="project" value="UniProtKB-SubCell"/>
</dbReference>
<keyword evidence="8 11" id="KW-0564">Palmitate</keyword>
<dbReference type="Gene3D" id="3.10.50.40">
    <property type="match status" value="1"/>
</dbReference>
<keyword evidence="9 11" id="KW-0413">Isomerase</keyword>
<name>A0A0R2K2K9_9LACO</name>
<evidence type="ECO:0000256" key="12">
    <source>
        <dbReference type="SAM" id="SignalP"/>
    </source>
</evidence>
<dbReference type="PROSITE" id="PS50198">
    <property type="entry name" value="PPIC_PPIASE_2"/>
    <property type="match status" value="1"/>
</dbReference>
<evidence type="ECO:0000256" key="6">
    <source>
        <dbReference type="ARBA" id="ARBA00023110"/>
    </source>
</evidence>
<dbReference type="InterPro" id="IPR027304">
    <property type="entry name" value="Trigger_fact/SurA_dom_sf"/>
</dbReference>
<accession>A0A0R2K2K9</accession>
<feature type="signal peptide" evidence="12">
    <location>
        <begin position="1"/>
        <end position="18"/>
    </location>
</feature>
<evidence type="ECO:0000259" key="13">
    <source>
        <dbReference type="PROSITE" id="PS50198"/>
    </source>
</evidence>